<evidence type="ECO:0000256" key="2">
    <source>
        <dbReference type="ARBA" id="ARBA00022723"/>
    </source>
</evidence>
<feature type="compositionally biased region" description="Polar residues" evidence="6">
    <location>
        <begin position="1112"/>
        <end position="1127"/>
    </location>
</feature>
<dbReference type="EMBL" id="JANBOJ010000004">
    <property type="protein sequence ID" value="KAJ1725504.1"/>
    <property type="molecule type" value="Genomic_DNA"/>
</dbReference>
<keyword evidence="9" id="KW-1185">Reference proteome</keyword>
<feature type="domain" description="Zn(2)-C6 fungal-type" evidence="7">
    <location>
        <begin position="20"/>
        <end position="50"/>
    </location>
</feature>
<evidence type="ECO:0000256" key="4">
    <source>
        <dbReference type="ARBA" id="ARBA00023163"/>
    </source>
</evidence>
<feature type="compositionally biased region" description="Basic and acidic residues" evidence="6">
    <location>
        <begin position="1063"/>
        <end position="1073"/>
    </location>
</feature>
<evidence type="ECO:0000313" key="9">
    <source>
        <dbReference type="Proteomes" id="UP001149813"/>
    </source>
</evidence>
<feature type="region of interest" description="Disordered" evidence="6">
    <location>
        <begin position="442"/>
        <end position="543"/>
    </location>
</feature>
<evidence type="ECO:0000256" key="6">
    <source>
        <dbReference type="SAM" id="MobiDB-lite"/>
    </source>
</evidence>
<dbReference type="Proteomes" id="UP001149813">
    <property type="component" value="Unassembled WGS sequence"/>
</dbReference>
<dbReference type="SUPFAM" id="SSF57701">
    <property type="entry name" value="Zn2/Cys6 DNA-binding domain"/>
    <property type="match status" value="1"/>
</dbReference>
<feature type="compositionally biased region" description="Basic and acidic residues" evidence="6">
    <location>
        <begin position="1096"/>
        <end position="1110"/>
    </location>
</feature>
<sequence>MAGTNSTQMQLSAAIPLLKSCESCRQRKIKCSGDKPTCAHCARRHQPCIYRRSARYKRRPNRDGTGESAGPESDPVAAKGARNGAAAAAAAKAAALNGGTKAKGSANTQTGSQRMRVSSPEEMSVDENVPLSTLFSTRPMNEADILPPSILQSMNFWMNDSMLTGATTAATGLESNGFGGIPAQAPLPSGMMPVGSNGLQFPQNLQVQSQAQAQQMQSQTGVQDLDILRNLIPMDIALGLPAFSPSQIGQPQATSMPMQQQKQPGGIDGLAGIQQQSGGVYPSLGFSAEMMQQFSQQLSALQIPPVGSTYADMNLATPLSAGSPNPVFGPPTAPAADMNTAMMSMPTSAFASLNLVSSLDLQRSVQQGLPSIQRTPLQVSIGNELGTIMTNPLLSPTMPGVANNGVGMHPVPTSATAAAAAGFAESAVPASFRPNMTLQRNNSMPVSPGTLYQPQGMSASATLPASMSAQQQKQQYMALSSPMSASASHENSGNLLHRGQQQQQQHAVDSPLSLSMLQGGSQYQQQAESSATSAGSLSPGPSVTQINDAAIPQAIRDIVAEHPEMGSPELIYNLLITHVVHDCSRVGIYAARLFWMRVKQYKLPRFFLLAAIADACRSWTQSDAQRAAMPANLDETCYALSMQCVFAEIEATGVTVLNALGMLTLALYEFKSARFASMVEHGCLAYKLIMQMKIRGAPFPWRGAVRQADASGLDSNYQLLLRAFWRIYMGLFYGSEIFRLDLPEDRDFMPELPERDDEFVRNVFEPEDNTEFGFRMVAPPYTVTDSGRGDLLGIVCELHVRQYKIANLFNRVMRGEKTPLAYITYLREWDRQMLEWRRALPAYLRDDLPALAQRTQPLDARCRRMNLCGLSEDAMWRRRHQWNAAVGSVMEILYVHMLFETARIKAHRIGLMILLGEDLDMVRNFQNSRAYAVHELPPSNAPPILATYEDDADCFRKSAAAADAAATHVYALLKFSYQFGFDLHAYTTVIIATLLQVGLVYVGQVQSSDARVAWHAMLRLARILGMVRSLDRWGPALYIFTNILKALGRPDLILHMPSPETRARLAADTRRPEGGGAAEDDEQPGAKRKSGNDANMHGDEKRYEFDDHHHGTPQSSTPGASMDSPSISEDEDVTNPFPPDHVISHIMREQKVSTATFFSPTLPILAASLLHSNSGPSTS</sequence>
<dbReference type="OrthoDB" id="39175at2759"/>
<evidence type="ECO:0000256" key="1">
    <source>
        <dbReference type="ARBA" id="ARBA00004123"/>
    </source>
</evidence>
<name>A0A9W7Y260_9FUNG</name>
<organism evidence="8 9">
    <name type="scientific">Coemansia erecta</name>
    <dbReference type="NCBI Taxonomy" id="147472"/>
    <lineage>
        <taxon>Eukaryota</taxon>
        <taxon>Fungi</taxon>
        <taxon>Fungi incertae sedis</taxon>
        <taxon>Zoopagomycota</taxon>
        <taxon>Kickxellomycotina</taxon>
        <taxon>Kickxellomycetes</taxon>
        <taxon>Kickxellales</taxon>
        <taxon>Kickxellaceae</taxon>
        <taxon>Coemansia</taxon>
    </lineage>
</organism>
<gene>
    <name evidence="8" type="ORF">LPJ53_000319</name>
</gene>
<dbReference type="PANTHER" id="PTHR47338:SF5">
    <property type="entry name" value="ZN(II)2CYS6 TRANSCRIPTION FACTOR (EUROFUNG)"/>
    <property type="match status" value="1"/>
</dbReference>
<feature type="region of interest" description="Disordered" evidence="6">
    <location>
        <begin position="96"/>
        <end position="124"/>
    </location>
</feature>
<feature type="compositionally biased region" description="Low complexity" evidence="6">
    <location>
        <begin position="478"/>
        <end position="492"/>
    </location>
</feature>
<comment type="caution">
    <text evidence="8">The sequence shown here is derived from an EMBL/GenBank/DDBJ whole genome shotgun (WGS) entry which is preliminary data.</text>
</comment>
<evidence type="ECO:0000313" key="8">
    <source>
        <dbReference type="EMBL" id="KAJ1725504.1"/>
    </source>
</evidence>
<dbReference type="InterPro" id="IPR050815">
    <property type="entry name" value="TF_fung"/>
</dbReference>
<dbReference type="InterPro" id="IPR001138">
    <property type="entry name" value="Zn2Cys6_DnaBD"/>
</dbReference>
<dbReference type="GO" id="GO:0008270">
    <property type="term" value="F:zinc ion binding"/>
    <property type="evidence" value="ECO:0007669"/>
    <property type="project" value="InterPro"/>
</dbReference>
<dbReference type="InterPro" id="IPR036864">
    <property type="entry name" value="Zn2-C6_fun-type_DNA-bd_sf"/>
</dbReference>
<dbReference type="PROSITE" id="PS00463">
    <property type="entry name" value="ZN2_CY6_FUNGAL_1"/>
    <property type="match status" value="1"/>
</dbReference>
<keyword evidence="3" id="KW-0805">Transcription regulation</keyword>
<dbReference type="GO" id="GO:0000981">
    <property type="term" value="F:DNA-binding transcription factor activity, RNA polymerase II-specific"/>
    <property type="evidence" value="ECO:0007669"/>
    <property type="project" value="InterPro"/>
</dbReference>
<accession>A0A9W7Y260</accession>
<reference evidence="8" key="1">
    <citation type="submission" date="2022-07" db="EMBL/GenBank/DDBJ databases">
        <title>Phylogenomic reconstructions and comparative analyses of Kickxellomycotina fungi.</title>
        <authorList>
            <person name="Reynolds N.K."/>
            <person name="Stajich J.E."/>
            <person name="Barry K."/>
            <person name="Grigoriev I.V."/>
            <person name="Crous P."/>
            <person name="Smith M.E."/>
        </authorList>
    </citation>
    <scope>NUCLEOTIDE SEQUENCE</scope>
    <source>
        <strain evidence="8">NBRC 32514</strain>
    </source>
</reference>
<dbReference type="CDD" id="cd12148">
    <property type="entry name" value="fungal_TF_MHR"/>
    <property type="match status" value="1"/>
</dbReference>
<keyword evidence="4" id="KW-0804">Transcription</keyword>
<dbReference type="AlphaFoldDB" id="A0A9W7Y260"/>
<dbReference type="Pfam" id="PF00172">
    <property type="entry name" value="Zn_clus"/>
    <property type="match status" value="1"/>
</dbReference>
<feature type="region of interest" description="Disordered" evidence="6">
    <location>
        <begin position="1063"/>
        <end position="1138"/>
    </location>
</feature>
<dbReference type="PROSITE" id="PS50048">
    <property type="entry name" value="ZN2_CY6_FUNGAL_2"/>
    <property type="match status" value="1"/>
</dbReference>
<dbReference type="CDD" id="cd00067">
    <property type="entry name" value="GAL4"/>
    <property type="match status" value="1"/>
</dbReference>
<dbReference type="PANTHER" id="PTHR47338">
    <property type="entry name" value="ZN(II)2CYS6 TRANSCRIPTION FACTOR (EUROFUNG)-RELATED"/>
    <property type="match status" value="1"/>
</dbReference>
<protein>
    <recommendedName>
        <fullName evidence="7">Zn(2)-C6 fungal-type domain-containing protein</fullName>
    </recommendedName>
</protein>
<evidence type="ECO:0000259" key="7">
    <source>
        <dbReference type="PROSITE" id="PS50048"/>
    </source>
</evidence>
<keyword evidence="5" id="KW-0539">Nucleus</keyword>
<dbReference type="Gene3D" id="4.10.240.10">
    <property type="entry name" value="Zn(2)-C6 fungal-type DNA-binding domain"/>
    <property type="match status" value="1"/>
</dbReference>
<feature type="region of interest" description="Disordered" evidence="6">
    <location>
        <begin position="53"/>
        <end position="81"/>
    </location>
</feature>
<evidence type="ECO:0000256" key="3">
    <source>
        <dbReference type="ARBA" id="ARBA00023015"/>
    </source>
</evidence>
<evidence type="ECO:0000256" key="5">
    <source>
        <dbReference type="ARBA" id="ARBA00023242"/>
    </source>
</evidence>
<proteinExistence type="predicted"/>
<feature type="compositionally biased region" description="Polar residues" evidence="6">
    <location>
        <begin position="442"/>
        <end position="477"/>
    </location>
</feature>
<feature type="compositionally biased region" description="Polar residues" evidence="6">
    <location>
        <begin position="105"/>
        <end position="116"/>
    </location>
</feature>
<dbReference type="GO" id="GO:0005634">
    <property type="term" value="C:nucleus"/>
    <property type="evidence" value="ECO:0007669"/>
    <property type="project" value="UniProtKB-SubCell"/>
</dbReference>
<comment type="subcellular location">
    <subcellularLocation>
        <location evidence="1">Nucleus</location>
    </subcellularLocation>
</comment>
<dbReference type="SMART" id="SM00066">
    <property type="entry name" value="GAL4"/>
    <property type="match status" value="1"/>
</dbReference>
<keyword evidence="2" id="KW-0479">Metal-binding</keyword>
<feature type="compositionally biased region" description="Polar residues" evidence="6">
    <location>
        <begin position="512"/>
        <end position="543"/>
    </location>
</feature>